<dbReference type="PANTHER" id="PTHR22911:SF137">
    <property type="entry name" value="SOLUTE CARRIER FAMILY 35 MEMBER G2-RELATED"/>
    <property type="match status" value="1"/>
</dbReference>
<feature type="transmembrane region" description="Helical" evidence="1">
    <location>
        <begin position="197"/>
        <end position="216"/>
    </location>
</feature>
<feature type="transmembrane region" description="Helical" evidence="1">
    <location>
        <begin position="228"/>
        <end position="246"/>
    </location>
</feature>
<feature type="domain" description="EamA" evidence="2">
    <location>
        <begin position="2"/>
        <end position="129"/>
    </location>
</feature>
<gene>
    <name evidence="3" type="ORF">ACFOEE_15080</name>
</gene>
<dbReference type="SUPFAM" id="SSF103481">
    <property type="entry name" value="Multidrug resistance efflux transporter EmrE"/>
    <property type="match status" value="2"/>
</dbReference>
<evidence type="ECO:0000259" key="2">
    <source>
        <dbReference type="Pfam" id="PF00892"/>
    </source>
</evidence>
<keyword evidence="1" id="KW-0812">Transmembrane</keyword>
<comment type="caution">
    <text evidence="3">The sequence shown here is derived from an EMBL/GenBank/DDBJ whole genome shotgun (WGS) entry which is preliminary data.</text>
</comment>
<dbReference type="PANTHER" id="PTHR22911">
    <property type="entry name" value="ACYL-MALONYL CONDENSING ENZYME-RELATED"/>
    <property type="match status" value="1"/>
</dbReference>
<evidence type="ECO:0000313" key="3">
    <source>
        <dbReference type="EMBL" id="MFC3033844.1"/>
    </source>
</evidence>
<name>A0ABV7CMH4_9GAMM</name>
<dbReference type="Proteomes" id="UP001595453">
    <property type="component" value="Unassembled WGS sequence"/>
</dbReference>
<keyword evidence="1" id="KW-0472">Membrane</keyword>
<sequence length="273" mass="29462">MFLALIASICWAMFDFVRKQLAVKLSAAQLTVVFAALALPVYCINWFRQDLPMPTVNYYLPALASGICAAIGSLYYIHALKQGELSRVLPLLSLTPVVAALAGFILLSERLALLQWLAIIGITLGCMLIRGGVSMRHKGTNYAVITAIAWGLCIVFDKLAIAAASVSFHAVFLSLCILLLNYSILRPKFSVEILSHRLWLIIGAVVFAAAVLTQMFAIAELSPGIVEAIKRAVGILSALLLGALVLKEQVSKRQVLLSVVLIALVFLLVTKGA</sequence>
<dbReference type="RefSeq" id="WP_377125999.1">
    <property type="nucleotide sequence ID" value="NZ_JBHRSD010000028.1"/>
</dbReference>
<keyword evidence="4" id="KW-1185">Reference proteome</keyword>
<feature type="transmembrane region" description="Helical" evidence="1">
    <location>
        <begin position="89"/>
        <end position="107"/>
    </location>
</feature>
<feature type="transmembrane region" description="Helical" evidence="1">
    <location>
        <begin position="59"/>
        <end position="77"/>
    </location>
</feature>
<feature type="transmembrane region" description="Helical" evidence="1">
    <location>
        <begin position="255"/>
        <end position="272"/>
    </location>
</feature>
<feature type="transmembrane region" description="Helical" evidence="1">
    <location>
        <begin position="142"/>
        <end position="161"/>
    </location>
</feature>
<dbReference type="Pfam" id="PF00892">
    <property type="entry name" value="EamA"/>
    <property type="match status" value="1"/>
</dbReference>
<protein>
    <submittedName>
        <fullName evidence="3">EamA family transporter</fullName>
    </submittedName>
</protein>
<accession>A0ABV7CMH4</accession>
<evidence type="ECO:0000313" key="4">
    <source>
        <dbReference type="Proteomes" id="UP001595453"/>
    </source>
</evidence>
<feature type="transmembrane region" description="Helical" evidence="1">
    <location>
        <begin position="21"/>
        <end position="47"/>
    </location>
</feature>
<proteinExistence type="predicted"/>
<dbReference type="InterPro" id="IPR037185">
    <property type="entry name" value="EmrE-like"/>
</dbReference>
<evidence type="ECO:0000256" key="1">
    <source>
        <dbReference type="SAM" id="Phobius"/>
    </source>
</evidence>
<organism evidence="3 4">
    <name type="scientific">Pseudoalteromonas fenneropenaei</name>
    <dbReference type="NCBI Taxonomy" id="1737459"/>
    <lineage>
        <taxon>Bacteria</taxon>
        <taxon>Pseudomonadati</taxon>
        <taxon>Pseudomonadota</taxon>
        <taxon>Gammaproteobacteria</taxon>
        <taxon>Alteromonadales</taxon>
        <taxon>Pseudoalteromonadaceae</taxon>
        <taxon>Pseudoalteromonas</taxon>
    </lineage>
</organism>
<dbReference type="EMBL" id="JBHRSD010000028">
    <property type="protein sequence ID" value="MFC3033844.1"/>
    <property type="molecule type" value="Genomic_DNA"/>
</dbReference>
<reference evidence="4" key="1">
    <citation type="journal article" date="2019" name="Int. J. Syst. Evol. Microbiol.">
        <title>The Global Catalogue of Microorganisms (GCM) 10K type strain sequencing project: providing services to taxonomists for standard genome sequencing and annotation.</title>
        <authorList>
            <consortium name="The Broad Institute Genomics Platform"/>
            <consortium name="The Broad Institute Genome Sequencing Center for Infectious Disease"/>
            <person name="Wu L."/>
            <person name="Ma J."/>
        </authorList>
    </citation>
    <scope>NUCLEOTIDE SEQUENCE [LARGE SCALE GENOMIC DNA]</scope>
    <source>
        <strain evidence="4">KCTC 42730</strain>
    </source>
</reference>
<feature type="transmembrane region" description="Helical" evidence="1">
    <location>
        <begin position="167"/>
        <end position="185"/>
    </location>
</feature>
<feature type="transmembrane region" description="Helical" evidence="1">
    <location>
        <begin position="113"/>
        <end position="130"/>
    </location>
</feature>
<dbReference type="InterPro" id="IPR000620">
    <property type="entry name" value="EamA_dom"/>
</dbReference>
<dbReference type="Gene3D" id="1.10.3730.20">
    <property type="match status" value="2"/>
</dbReference>
<keyword evidence="1" id="KW-1133">Transmembrane helix</keyword>